<dbReference type="PROSITE" id="PS51078">
    <property type="entry name" value="ICLR_ED"/>
    <property type="match status" value="1"/>
</dbReference>
<dbReference type="Pfam" id="PF09339">
    <property type="entry name" value="HTH_IclR"/>
    <property type="match status" value="1"/>
</dbReference>
<feature type="domain" description="HTH iclR-type" evidence="4">
    <location>
        <begin position="25"/>
        <end position="88"/>
    </location>
</feature>
<dbReference type="Pfam" id="PF01614">
    <property type="entry name" value="IclR_C"/>
    <property type="match status" value="1"/>
</dbReference>
<feature type="domain" description="IclR-ED" evidence="5">
    <location>
        <begin position="89"/>
        <end position="268"/>
    </location>
</feature>
<dbReference type="KEGG" id="fae:FAES_2409"/>
<dbReference type="InterPro" id="IPR014757">
    <property type="entry name" value="Tscrpt_reg_IclR_C"/>
</dbReference>
<evidence type="ECO:0000259" key="4">
    <source>
        <dbReference type="PROSITE" id="PS51077"/>
    </source>
</evidence>
<organism evidence="6 7">
    <name type="scientific">Fibrella aestuarina BUZ 2</name>
    <dbReference type="NCBI Taxonomy" id="1166018"/>
    <lineage>
        <taxon>Bacteria</taxon>
        <taxon>Pseudomonadati</taxon>
        <taxon>Bacteroidota</taxon>
        <taxon>Cytophagia</taxon>
        <taxon>Cytophagales</taxon>
        <taxon>Spirosomataceae</taxon>
        <taxon>Fibrella</taxon>
    </lineage>
</organism>
<name>I0K8G5_9BACT</name>
<dbReference type="InterPro" id="IPR005471">
    <property type="entry name" value="Tscrpt_reg_IclR_N"/>
</dbReference>
<dbReference type="AlphaFoldDB" id="I0K8G5"/>
<dbReference type="HOGENOM" id="CLU_062618_4_3_10"/>
<dbReference type="eggNOG" id="COG1414">
    <property type="taxonomic scope" value="Bacteria"/>
</dbReference>
<keyword evidence="7" id="KW-1185">Reference proteome</keyword>
<sequence length="270" mass="30215">MLCFCACSIIHYSFSIIHYSQAVMVLVVVKALDILEFIARDPDRAYSLTEIAEGLSMHQATCVNIMQTLVDKNYLEHLGRKKGYRLGPMAYNLTNNLAYSQHLVAAAKDVMEQLTAQFNETTILGVIRNQKRFIVHLVNSDQDLQVRSRSERSLHETATGRLLLAYLPPKERDSLLNTIGLPSPIVWPEAATPEGLEAELLKIRTAELCVTVSPTHIIGLAVPIRKQKQVVASLSIFLPEIRCTPQKREALIDALRQASTQIDQQLDAAR</sequence>
<dbReference type="InterPro" id="IPR036390">
    <property type="entry name" value="WH_DNA-bd_sf"/>
</dbReference>
<dbReference type="InterPro" id="IPR029016">
    <property type="entry name" value="GAF-like_dom_sf"/>
</dbReference>
<dbReference type="Gene3D" id="3.30.450.40">
    <property type="match status" value="1"/>
</dbReference>
<dbReference type="SUPFAM" id="SSF46785">
    <property type="entry name" value="Winged helix' DNA-binding domain"/>
    <property type="match status" value="1"/>
</dbReference>
<dbReference type="STRING" id="1166018.FAES_2409"/>
<keyword evidence="2" id="KW-0238">DNA-binding</keyword>
<proteinExistence type="predicted"/>
<dbReference type="Gene3D" id="1.10.10.10">
    <property type="entry name" value="Winged helix-like DNA-binding domain superfamily/Winged helix DNA-binding domain"/>
    <property type="match status" value="1"/>
</dbReference>
<evidence type="ECO:0000313" key="6">
    <source>
        <dbReference type="EMBL" id="CCH00418.1"/>
    </source>
</evidence>
<reference evidence="6 7" key="1">
    <citation type="journal article" date="2012" name="J. Bacteriol.">
        <title>Genome Sequence of Fibrella aestuarina BUZ 2T, a Filamentous Marine Bacterium.</title>
        <authorList>
            <person name="Filippini M."/>
            <person name="Qi W."/>
            <person name="Blom J."/>
            <person name="Goesmann A."/>
            <person name="Smits T.H."/>
            <person name="Bagheri H.C."/>
        </authorList>
    </citation>
    <scope>NUCLEOTIDE SEQUENCE [LARGE SCALE GENOMIC DNA]</scope>
    <source>
        <strain evidence="7">BUZ 2T</strain>
    </source>
</reference>
<dbReference type="PANTHER" id="PTHR30136:SF24">
    <property type="entry name" value="HTH-TYPE TRANSCRIPTIONAL REPRESSOR ALLR"/>
    <property type="match status" value="1"/>
</dbReference>
<dbReference type="EMBL" id="HE796683">
    <property type="protein sequence ID" value="CCH00418.1"/>
    <property type="molecule type" value="Genomic_DNA"/>
</dbReference>
<dbReference type="PROSITE" id="PS51077">
    <property type="entry name" value="HTH_ICLR"/>
    <property type="match status" value="1"/>
</dbReference>
<dbReference type="InterPro" id="IPR036388">
    <property type="entry name" value="WH-like_DNA-bd_sf"/>
</dbReference>
<dbReference type="PANTHER" id="PTHR30136">
    <property type="entry name" value="HELIX-TURN-HELIX TRANSCRIPTIONAL REGULATOR, ICLR FAMILY"/>
    <property type="match status" value="1"/>
</dbReference>
<accession>I0K8G5</accession>
<evidence type="ECO:0000313" key="7">
    <source>
        <dbReference type="Proteomes" id="UP000011058"/>
    </source>
</evidence>
<dbReference type="SMART" id="SM00346">
    <property type="entry name" value="HTH_ICLR"/>
    <property type="match status" value="1"/>
</dbReference>
<dbReference type="SUPFAM" id="SSF55781">
    <property type="entry name" value="GAF domain-like"/>
    <property type="match status" value="1"/>
</dbReference>
<dbReference type="GO" id="GO:0003677">
    <property type="term" value="F:DNA binding"/>
    <property type="evidence" value="ECO:0007669"/>
    <property type="project" value="UniProtKB-KW"/>
</dbReference>
<evidence type="ECO:0000259" key="5">
    <source>
        <dbReference type="PROSITE" id="PS51078"/>
    </source>
</evidence>
<evidence type="ECO:0000256" key="3">
    <source>
        <dbReference type="ARBA" id="ARBA00023163"/>
    </source>
</evidence>
<keyword evidence="1" id="KW-0805">Transcription regulation</keyword>
<dbReference type="Proteomes" id="UP000011058">
    <property type="component" value="Chromosome"/>
</dbReference>
<protein>
    <submittedName>
        <fullName evidence="6">IclR family transcriptional regulator</fullName>
    </submittedName>
</protein>
<evidence type="ECO:0000256" key="2">
    <source>
        <dbReference type="ARBA" id="ARBA00023125"/>
    </source>
</evidence>
<dbReference type="GO" id="GO:0003700">
    <property type="term" value="F:DNA-binding transcription factor activity"/>
    <property type="evidence" value="ECO:0007669"/>
    <property type="project" value="TreeGrafter"/>
</dbReference>
<evidence type="ECO:0000256" key="1">
    <source>
        <dbReference type="ARBA" id="ARBA00023015"/>
    </source>
</evidence>
<keyword evidence="3" id="KW-0804">Transcription</keyword>
<dbReference type="GO" id="GO:0045892">
    <property type="term" value="P:negative regulation of DNA-templated transcription"/>
    <property type="evidence" value="ECO:0007669"/>
    <property type="project" value="TreeGrafter"/>
</dbReference>
<dbReference type="InterPro" id="IPR050707">
    <property type="entry name" value="HTH_MetabolicPath_Reg"/>
</dbReference>
<gene>
    <name evidence="6" type="primary">kipR</name>
    <name evidence="6" type="ORF">FAES_2409</name>
</gene>